<name>A0ABN3DQ07_9MICO</name>
<dbReference type="InterPro" id="IPR022742">
    <property type="entry name" value="Hydrolase_4"/>
</dbReference>
<dbReference type="SUPFAM" id="SSF53474">
    <property type="entry name" value="alpha/beta-Hydrolases"/>
    <property type="match status" value="1"/>
</dbReference>
<proteinExistence type="predicted"/>
<dbReference type="Pfam" id="PF12146">
    <property type="entry name" value="Hydrolase_4"/>
    <property type="match status" value="1"/>
</dbReference>
<accession>A0ABN3DQ07</accession>
<protein>
    <submittedName>
        <fullName evidence="2">Alpha/beta fold hydrolase</fullName>
    </submittedName>
</protein>
<sequence length="258" mass="26693">MNQHSPESPLPAGTPWTEPSAALRGSVVVLAGRGESAAVYRRFAARLAFDGYRVAVVPDASRDLAESARLAGALLADRDDVPRVIVGSDTGAAATVTLLAEGRLFSEVAVLAGLPAAEPGGSDALPAGEWESELELRSACPVHRGALSAEGAVEPGELGRFDAVAEAVTPELASRILVPVLTVHGSADAVSDPLAASAVYSRIPDVESYLVEGGRHDILNDVSHRSVAATIVLFLERLRAPGRPRVVVPADTAIPVHA</sequence>
<evidence type="ECO:0000313" key="2">
    <source>
        <dbReference type="EMBL" id="GAA2237153.1"/>
    </source>
</evidence>
<reference evidence="3" key="1">
    <citation type="journal article" date="2019" name="Int. J. Syst. Evol. Microbiol.">
        <title>The Global Catalogue of Microorganisms (GCM) 10K type strain sequencing project: providing services to taxonomists for standard genome sequencing and annotation.</title>
        <authorList>
            <consortium name="The Broad Institute Genomics Platform"/>
            <consortium name="The Broad Institute Genome Sequencing Center for Infectious Disease"/>
            <person name="Wu L."/>
            <person name="Ma J."/>
        </authorList>
    </citation>
    <scope>NUCLEOTIDE SEQUENCE [LARGE SCALE GENOMIC DNA]</scope>
    <source>
        <strain evidence="3">JCM 16117</strain>
    </source>
</reference>
<gene>
    <name evidence="2" type="ORF">GCM10009851_22710</name>
</gene>
<evidence type="ECO:0000259" key="1">
    <source>
        <dbReference type="Pfam" id="PF12146"/>
    </source>
</evidence>
<evidence type="ECO:0000313" key="3">
    <source>
        <dbReference type="Proteomes" id="UP001500929"/>
    </source>
</evidence>
<dbReference type="GO" id="GO:0016787">
    <property type="term" value="F:hydrolase activity"/>
    <property type="evidence" value="ECO:0007669"/>
    <property type="project" value="UniProtKB-KW"/>
</dbReference>
<keyword evidence="2" id="KW-0378">Hydrolase</keyword>
<comment type="caution">
    <text evidence="2">The sequence shown here is derived from an EMBL/GenBank/DDBJ whole genome shotgun (WGS) entry which is preliminary data.</text>
</comment>
<feature type="domain" description="Serine aminopeptidase S33" evidence="1">
    <location>
        <begin position="171"/>
        <end position="221"/>
    </location>
</feature>
<keyword evidence="3" id="KW-1185">Reference proteome</keyword>
<dbReference type="Gene3D" id="3.40.50.1820">
    <property type="entry name" value="alpha/beta hydrolase"/>
    <property type="match status" value="1"/>
</dbReference>
<dbReference type="RefSeq" id="WP_259479742.1">
    <property type="nucleotide sequence ID" value="NZ_BAAAQY010000006.1"/>
</dbReference>
<dbReference type="Proteomes" id="UP001500929">
    <property type="component" value="Unassembled WGS sequence"/>
</dbReference>
<dbReference type="InterPro" id="IPR029058">
    <property type="entry name" value="AB_hydrolase_fold"/>
</dbReference>
<dbReference type="EMBL" id="BAAAQY010000006">
    <property type="protein sequence ID" value="GAA2237153.1"/>
    <property type="molecule type" value="Genomic_DNA"/>
</dbReference>
<organism evidence="2 3">
    <name type="scientific">Herbiconiux moechotypicola</name>
    <dbReference type="NCBI Taxonomy" id="637393"/>
    <lineage>
        <taxon>Bacteria</taxon>
        <taxon>Bacillati</taxon>
        <taxon>Actinomycetota</taxon>
        <taxon>Actinomycetes</taxon>
        <taxon>Micrococcales</taxon>
        <taxon>Microbacteriaceae</taxon>
        <taxon>Herbiconiux</taxon>
    </lineage>
</organism>